<keyword evidence="4 8" id="KW-0819">tRNA processing</keyword>
<feature type="binding site" evidence="8">
    <location>
        <begin position="31"/>
        <end position="36"/>
    </location>
    <ligand>
        <name>ATP</name>
        <dbReference type="ChEBI" id="CHEBI:30616"/>
    </ligand>
</feature>
<feature type="domain" description="Lysidine-tRNA(Ile) synthetase C-terminal" evidence="9">
    <location>
        <begin position="403"/>
        <end position="475"/>
    </location>
</feature>
<dbReference type="GO" id="GO:0006400">
    <property type="term" value="P:tRNA modification"/>
    <property type="evidence" value="ECO:0007669"/>
    <property type="project" value="UniProtKB-UniRule"/>
</dbReference>
<dbReference type="EMBL" id="MJUW02000098">
    <property type="protein sequence ID" value="OQD45307.1"/>
    <property type="molecule type" value="Genomic_DNA"/>
</dbReference>
<evidence type="ECO:0000256" key="3">
    <source>
        <dbReference type="ARBA" id="ARBA00022598"/>
    </source>
</evidence>
<comment type="caution">
    <text evidence="10">The sequence shown here is derived from an EMBL/GenBank/DDBJ whole genome shotgun (WGS) entry which is preliminary data.</text>
</comment>
<evidence type="ECO:0000313" key="10">
    <source>
        <dbReference type="EMBL" id="OQD45307.1"/>
    </source>
</evidence>
<keyword evidence="6 8" id="KW-0067">ATP-binding</keyword>
<evidence type="ECO:0000256" key="7">
    <source>
        <dbReference type="ARBA" id="ARBA00048539"/>
    </source>
</evidence>
<reference evidence="10 11" key="1">
    <citation type="journal article" date="2016" name="Genome Announc.">
        <title>Draft Genome Sequence of the Anaerobic Ammonium-Oxidizing Bacterium 'Candidatus Brocadia sp. 40'.</title>
        <authorList>
            <person name="Ali M."/>
            <person name="Haroon M.F."/>
            <person name="Narita Y."/>
            <person name="Zhang L."/>
            <person name="Rangel Shaw D."/>
            <person name="Okabe S."/>
            <person name="Saikaly P.E."/>
        </authorList>
    </citation>
    <scope>NUCLEOTIDE SEQUENCE [LARGE SCALE GENOMIC DNA]</scope>
    <source>
        <strain evidence="10 11">40</strain>
    </source>
</reference>
<dbReference type="RefSeq" id="WP_070067542.1">
    <property type="nucleotide sequence ID" value="NZ_MJUW02000098.1"/>
</dbReference>
<dbReference type="GO" id="GO:0005737">
    <property type="term" value="C:cytoplasm"/>
    <property type="evidence" value="ECO:0007669"/>
    <property type="project" value="UniProtKB-SubCell"/>
</dbReference>
<dbReference type="InterPro" id="IPR012796">
    <property type="entry name" value="Lysidine-tRNA-synth_C"/>
</dbReference>
<comment type="similarity">
    <text evidence="8">Belongs to the tRNA(Ile)-lysidine synthase family.</text>
</comment>
<comment type="domain">
    <text evidence="8">The N-terminal region contains the highly conserved SGGXDS motif, predicted to be a P-loop motif involved in ATP binding.</text>
</comment>
<comment type="catalytic activity">
    <reaction evidence="7 8">
        <text>cytidine(34) in tRNA(Ile2) + L-lysine + ATP = lysidine(34) in tRNA(Ile2) + AMP + diphosphate + H(+)</text>
        <dbReference type="Rhea" id="RHEA:43744"/>
        <dbReference type="Rhea" id="RHEA-COMP:10625"/>
        <dbReference type="Rhea" id="RHEA-COMP:10670"/>
        <dbReference type="ChEBI" id="CHEBI:15378"/>
        <dbReference type="ChEBI" id="CHEBI:30616"/>
        <dbReference type="ChEBI" id="CHEBI:32551"/>
        <dbReference type="ChEBI" id="CHEBI:33019"/>
        <dbReference type="ChEBI" id="CHEBI:82748"/>
        <dbReference type="ChEBI" id="CHEBI:83665"/>
        <dbReference type="ChEBI" id="CHEBI:456215"/>
        <dbReference type="EC" id="6.3.4.19"/>
    </reaction>
</comment>
<dbReference type="InterPro" id="IPR011063">
    <property type="entry name" value="TilS/TtcA_N"/>
</dbReference>
<dbReference type="InterPro" id="IPR012795">
    <property type="entry name" value="tRNA_Ile_lys_synt_N"/>
</dbReference>
<evidence type="ECO:0000256" key="8">
    <source>
        <dbReference type="HAMAP-Rule" id="MF_01161"/>
    </source>
</evidence>
<evidence type="ECO:0000256" key="4">
    <source>
        <dbReference type="ARBA" id="ARBA00022694"/>
    </source>
</evidence>
<dbReference type="EC" id="6.3.4.19" evidence="8"/>
<comment type="function">
    <text evidence="8">Ligates lysine onto the cytidine present at position 34 of the AUA codon-specific tRNA(Ile) that contains the anticodon CAU, in an ATP-dependent manner. Cytidine is converted to lysidine, thus changing the amino acid specificity of the tRNA from methionine to isoleucine.</text>
</comment>
<dbReference type="Gene3D" id="3.50.40.10">
    <property type="entry name" value="Phenylalanyl-trna Synthetase, Chain B, domain 3"/>
    <property type="match status" value="1"/>
</dbReference>
<keyword evidence="5 8" id="KW-0547">Nucleotide-binding</keyword>
<dbReference type="InterPro" id="IPR012094">
    <property type="entry name" value="tRNA_Ile_lys_synt"/>
</dbReference>
<dbReference type="SUPFAM" id="SSF52402">
    <property type="entry name" value="Adenine nucleotide alpha hydrolases-like"/>
    <property type="match status" value="1"/>
</dbReference>
<dbReference type="HAMAP" id="MF_01161">
    <property type="entry name" value="tRNA_Ile_lys_synt"/>
    <property type="match status" value="1"/>
</dbReference>
<dbReference type="SMART" id="SM00977">
    <property type="entry name" value="TilS_C"/>
    <property type="match status" value="1"/>
</dbReference>
<dbReference type="Pfam" id="PF11734">
    <property type="entry name" value="TilS_C"/>
    <property type="match status" value="1"/>
</dbReference>
<dbReference type="NCBIfam" id="TIGR02432">
    <property type="entry name" value="lysidine_TilS_N"/>
    <property type="match status" value="1"/>
</dbReference>
<dbReference type="GO" id="GO:0005524">
    <property type="term" value="F:ATP binding"/>
    <property type="evidence" value="ECO:0007669"/>
    <property type="project" value="UniProtKB-UniRule"/>
</dbReference>
<gene>
    <name evidence="8" type="primary">tilS</name>
    <name evidence="10" type="ORF">BIY37_09260</name>
</gene>
<proteinExistence type="inferred from homology"/>
<name>A0A1V6LYY1_9BACT</name>
<dbReference type="InterPro" id="IPR020825">
    <property type="entry name" value="Phe-tRNA_synthase-like_B3/B4"/>
</dbReference>
<keyword evidence="2 8" id="KW-0963">Cytoplasm</keyword>
<dbReference type="GO" id="GO:0032267">
    <property type="term" value="F:tRNA(Ile)-lysidine synthase activity"/>
    <property type="evidence" value="ECO:0007669"/>
    <property type="project" value="UniProtKB-EC"/>
</dbReference>
<evidence type="ECO:0000256" key="1">
    <source>
        <dbReference type="ARBA" id="ARBA00004496"/>
    </source>
</evidence>
<evidence type="ECO:0000256" key="5">
    <source>
        <dbReference type="ARBA" id="ARBA00022741"/>
    </source>
</evidence>
<accession>A0A1V6LYY1</accession>
<comment type="subcellular location">
    <subcellularLocation>
        <location evidence="1 8">Cytoplasm</location>
    </subcellularLocation>
</comment>
<dbReference type="PANTHER" id="PTHR43033:SF1">
    <property type="entry name" value="TRNA(ILE)-LYSIDINE SYNTHASE-RELATED"/>
    <property type="match status" value="1"/>
</dbReference>
<evidence type="ECO:0000259" key="9">
    <source>
        <dbReference type="SMART" id="SM00977"/>
    </source>
</evidence>
<evidence type="ECO:0000256" key="2">
    <source>
        <dbReference type="ARBA" id="ARBA00022490"/>
    </source>
</evidence>
<dbReference type="CDD" id="cd01992">
    <property type="entry name" value="TilS_N"/>
    <property type="match status" value="1"/>
</dbReference>
<organism evidence="10 11">
    <name type="scientific">Candidatus Brocadia sapporoensis</name>
    <dbReference type="NCBI Taxonomy" id="392547"/>
    <lineage>
        <taxon>Bacteria</taxon>
        <taxon>Pseudomonadati</taxon>
        <taxon>Planctomycetota</taxon>
        <taxon>Candidatus Brocadiia</taxon>
        <taxon>Candidatus Brocadiales</taxon>
        <taxon>Candidatus Brocadiaceae</taxon>
        <taxon>Candidatus Brocadia</taxon>
    </lineage>
</organism>
<dbReference type="AlphaFoldDB" id="A0A1V6LYY1"/>
<dbReference type="SUPFAM" id="SSF56037">
    <property type="entry name" value="PheT/TilS domain"/>
    <property type="match status" value="1"/>
</dbReference>
<keyword evidence="11" id="KW-1185">Reference proteome</keyword>
<dbReference type="Pfam" id="PF01171">
    <property type="entry name" value="ATP_bind_3"/>
    <property type="match status" value="1"/>
</dbReference>
<sequence>MRLDAFSYKIFNIITRHQLIKPHDSIIVGVSGGPDSVALIKVLHAINSAKNLHLSLFLAHLNHQLRGKSSEEDAQFVQKLSNNLSLPFIQKNVNIQKIAAQTKRSIEEAARRERYKFFMESAQEYRASAIVLGHTADDNAETLLHRVIRGTGTLGLGGIPLKRPLTTGSPIHLVRPLLFAWRKEIIKYLGEKQWNYRTDASNYEPVYLRNKLRLELIPLLENQYNPNIKNLLTQLCQILNLHNTFFVTEAKKILEVSVVEEKKDSYTIDTRRLTQYPKILQYFTLKEVLNSLHVSLREITYDHYTKILDEIVKKGKKRHFQLPEKLSLWLEHGMLHFQRDRLPTQSIPALEATVQIPGITPVHTLGYLVAEISDMQDFSLETHKKHKTRDREALDLHSITMPLSVRMRQNGDTISPLGTHGHKKLKDLFIDKKIPLKERDTIPVIVMDNQPVCAIGICIDNKVKITAKTKKILTLTFQRSYAGNNRTEKNFIASK</sequence>
<dbReference type="InterPro" id="IPR014729">
    <property type="entry name" value="Rossmann-like_a/b/a_fold"/>
</dbReference>
<evidence type="ECO:0000256" key="6">
    <source>
        <dbReference type="ARBA" id="ARBA00022840"/>
    </source>
</evidence>
<protein>
    <recommendedName>
        <fullName evidence="8">tRNA(Ile)-lysidine synthase</fullName>
        <ecNumber evidence="8">6.3.4.19</ecNumber>
    </recommendedName>
    <alternativeName>
        <fullName evidence="8">tRNA(Ile)-2-lysyl-cytidine synthase</fullName>
    </alternativeName>
    <alternativeName>
        <fullName evidence="8">tRNA(Ile)-lysidine synthetase</fullName>
    </alternativeName>
</protein>
<keyword evidence="3 8" id="KW-0436">Ligase</keyword>
<dbReference type="PANTHER" id="PTHR43033">
    <property type="entry name" value="TRNA(ILE)-LYSIDINE SYNTHASE-RELATED"/>
    <property type="match status" value="1"/>
</dbReference>
<dbReference type="Gene3D" id="3.40.50.620">
    <property type="entry name" value="HUPs"/>
    <property type="match status" value="1"/>
</dbReference>
<dbReference type="Proteomes" id="UP000242219">
    <property type="component" value="Unassembled WGS sequence"/>
</dbReference>
<dbReference type="NCBIfam" id="TIGR02433">
    <property type="entry name" value="lysidine_TilS_C"/>
    <property type="match status" value="1"/>
</dbReference>
<dbReference type="SUPFAM" id="SSF82829">
    <property type="entry name" value="MesJ substrate recognition domain-like"/>
    <property type="match status" value="1"/>
</dbReference>
<evidence type="ECO:0000313" key="11">
    <source>
        <dbReference type="Proteomes" id="UP000242219"/>
    </source>
</evidence>